<feature type="domain" description="Flavodoxin-like" evidence="1">
    <location>
        <begin position="3"/>
        <end position="109"/>
    </location>
</feature>
<proteinExistence type="predicted"/>
<dbReference type="EMBL" id="SDOZ01000002">
    <property type="protein sequence ID" value="RXZ62404.1"/>
    <property type="molecule type" value="Genomic_DNA"/>
</dbReference>
<keyword evidence="3" id="KW-1185">Reference proteome</keyword>
<name>A0A4Q2KCT3_9FIRM</name>
<dbReference type="GO" id="GO:0010181">
    <property type="term" value="F:FMN binding"/>
    <property type="evidence" value="ECO:0007669"/>
    <property type="project" value="InterPro"/>
</dbReference>
<evidence type="ECO:0000313" key="2">
    <source>
        <dbReference type="EMBL" id="RXZ62404.1"/>
    </source>
</evidence>
<evidence type="ECO:0000313" key="3">
    <source>
        <dbReference type="Proteomes" id="UP000291269"/>
    </source>
</evidence>
<dbReference type="OrthoDB" id="9813995at2"/>
<organism evidence="2 3">
    <name type="scientific">Candidatus Borkfalkia ceftriaxoniphila</name>
    <dbReference type="NCBI Taxonomy" id="2508949"/>
    <lineage>
        <taxon>Bacteria</taxon>
        <taxon>Bacillati</taxon>
        <taxon>Bacillota</taxon>
        <taxon>Clostridia</taxon>
        <taxon>Christensenellales</taxon>
        <taxon>Christensenellaceae</taxon>
        <taxon>Candidatus Borkfalkia</taxon>
    </lineage>
</organism>
<evidence type="ECO:0000259" key="1">
    <source>
        <dbReference type="PROSITE" id="PS50902"/>
    </source>
</evidence>
<comment type="caution">
    <text evidence="2">The sequence shown here is derived from an EMBL/GenBank/DDBJ whole genome shotgun (WGS) entry which is preliminary data.</text>
</comment>
<dbReference type="InterPro" id="IPR029039">
    <property type="entry name" value="Flavoprotein-like_sf"/>
</dbReference>
<dbReference type="InterPro" id="IPR008254">
    <property type="entry name" value="Flavodoxin/NO_synth"/>
</dbReference>
<dbReference type="PROSITE" id="PS50902">
    <property type="entry name" value="FLAVODOXIN_LIKE"/>
    <property type="match status" value="1"/>
</dbReference>
<dbReference type="SUPFAM" id="SSF52218">
    <property type="entry name" value="Flavoproteins"/>
    <property type="match status" value="1"/>
</dbReference>
<dbReference type="Proteomes" id="UP000291269">
    <property type="component" value="Unassembled WGS sequence"/>
</dbReference>
<dbReference type="RefSeq" id="WP_129226120.1">
    <property type="nucleotide sequence ID" value="NZ_SDOZ01000002.1"/>
</dbReference>
<sequence>MRIRNVFFSPTGGSKKIADSFCARLRKELGFEVVHTDITPVKARGQSFDGEGILVFSFPVYGGRVPVQISDRDYDDALLECADILRSRGYRLAGSGAFVAEHSYAEYFV</sequence>
<accession>A0A4Q2KCT3</accession>
<reference evidence="2 3" key="1">
    <citation type="journal article" date="2019" name="Gut">
        <title>Antibiotics-induced monodominance of a novel gut bacterial order.</title>
        <authorList>
            <person name="Hildebrand F."/>
            <person name="Moitinho-Silva L."/>
            <person name="Blasche S."/>
            <person name="Jahn M.T."/>
            <person name="Gossmann T.I."/>
            <person name="Heuerta-Cepas J."/>
            <person name="Hercog R."/>
            <person name="Luetge M."/>
            <person name="Bahram M."/>
            <person name="Pryszlak A."/>
            <person name="Alves R.J."/>
            <person name="Waszak S.M."/>
            <person name="Zhu A."/>
            <person name="Ye L."/>
            <person name="Costea P.I."/>
            <person name="Aalvink S."/>
            <person name="Belzer C."/>
            <person name="Forslund S.K."/>
            <person name="Sunagawa S."/>
            <person name="Hentschel U."/>
            <person name="Merten C."/>
            <person name="Patil K.R."/>
            <person name="Benes V."/>
            <person name="Bork P."/>
        </authorList>
    </citation>
    <scope>NUCLEOTIDE SEQUENCE [LARGE SCALE GENOMIC DNA]</scope>
    <source>
        <strain evidence="2 3">HDS1380</strain>
    </source>
</reference>
<dbReference type="GO" id="GO:0016651">
    <property type="term" value="F:oxidoreductase activity, acting on NAD(P)H"/>
    <property type="evidence" value="ECO:0007669"/>
    <property type="project" value="UniProtKB-ARBA"/>
</dbReference>
<protein>
    <recommendedName>
        <fullName evidence="1">Flavodoxin-like domain-containing protein</fullName>
    </recommendedName>
</protein>
<gene>
    <name evidence="2" type="ORF">ESZ91_08410</name>
</gene>
<dbReference type="AlphaFoldDB" id="A0A4Q2KCT3"/>